<keyword evidence="10" id="KW-0999">Mitochondrion inner membrane</keyword>
<keyword evidence="7 10" id="KW-0496">Mitochondrion</keyword>
<dbReference type="OrthoDB" id="7813104at2759"/>
<accession>A0A8J5Y1X9</accession>
<keyword evidence="4" id="KW-0862">Zinc</keyword>
<keyword evidence="3" id="KW-0479">Metal-binding</keyword>
<dbReference type="InterPro" id="IPR004217">
    <property type="entry name" value="Tim10-like"/>
</dbReference>
<evidence type="ECO:0000256" key="4">
    <source>
        <dbReference type="ARBA" id="ARBA00022833"/>
    </source>
</evidence>
<dbReference type="GO" id="GO:0015031">
    <property type="term" value="P:protein transport"/>
    <property type="evidence" value="ECO:0007669"/>
    <property type="project" value="UniProtKB-KW"/>
</dbReference>
<dbReference type="Proteomes" id="UP000751190">
    <property type="component" value="Unassembled WGS sequence"/>
</dbReference>
<comment type="similarity">
    <text evidence="1 10">Belongs to the small Tim family.</text>
</comment>
<dbReference type="GO" id="GO:0042719">
    <property type="term" value="C:mitochondrial intermembrane space chaperone complex"/>
    <property type="evidence" value="ECO:0007669"/>
    <property type="project" value="UniProtKB-ARBA"/>
</dbReference>
<evidence type="ECO:0000256" key="5">
    <source>
        <dbReference type="ARBA" id="ARBA00022927"/>
    </source>
</evidence>
<reference evidence="12" key="1">
    <citation type="submission" date="2021-05" db="EMBL/GenBank/DDBJ databases">
        <title>The genome of the haptophyte Pavlova lutheri (Diacronema luteri, Pavlovales) - a model for lipid biosynthesis in eukaryotic algae.</title>
        <authorList>
            <person name="Hulatt C.J."/>
            <person name="Posewitz M.C."/>
        </authorList>
    </citation>
    <scope>NUCLEOTIDE SEQUENCE</scope>
    <source>
        <strain evidence="12">NIVA-4/92</strain>
    </source>
</reference>
<name>A0A8J5Y1X9_DIALT</name>
<evidence type="ECO:0000256" key="9">
    <source>
        <dbReference type="ARBA" id="ARBA00023186"/>
    </source>
</evidence>
<proteinExistence type="inferred from homology"/>
<comment type="subunit">
    <text evidence="10">Heterohexamer.</text>
</comment>
<comment type="subcellular location">
    <subcellularLocation>
        <location evidence="10">Mitochondrion inner membrane</location>
        <topology evidence="10">Peripheral membrane protein</topology>
        <orientation evidence="10">Intermembrane side</orientation>
    </subcellularLocation>
</comment>
<keyword evidence="13" id="KW-1185">Reference proteome</keyword>
<dbReference type="InterPro" id="IPR035427">
    <property type="entry name" value="Tim10-like_dom_sf"/>
</dbReference>
<evidence type="ECO:0000256" key="1">
    <source>
        <dbReference type="ARBA" id="ARBA00006720"/>
    </source>
</evidence>
<protein>
    <recommendedName>
        <fullName evidence="10">Mitochondrial import inner membrane translocase subunit</fullName>
    </recommendedName>
</protein>
<dbReference type="GO" id="GO:0005743">
    <property type="term" value="C:mitochondrial inner membrane"/>
    <property type="evidence" value="ECO:0007669"/>
    <property type="project" value="UniProtKB-SubCell"/>
</dbReference>
<keyword evidence="9 10" id="KW-0143">Chaperone</keyword>
<dbReference type="SUPFAM" id="SSF144122">
    <property type="entry name" value="Tim10-like"/>
    <property type="match status" value="1"/>
</dbReference>
<comment type="function">
    <text evidence="10">Mitochondrial intermembrane chaperone that participates in the import and insertion of some multi-pass transmembrane proteins into the mitochondrial inner membrane. Also required for the transfer of beta-barrel precursors from the TOM complex to the sorting and assembly machinery (SAM complex) of the outer membrane. Acts as a chaperone-like protein that protects the hydrophobic precursors from aggregation and guide them through the mitochondrial intermembrane space.</text>
</comment>
<dbReference type="GO" id="GO:0046872">
    <property type="term" value="F:metal ion binding"/>
    <property type="evidence" value="ECO:0007669"/>
    <property type="project" value="UniProtKB-KW"/>
</dbReference>
<dbReference type="Pfam" id="PF02953">
    <property type="entry name" value="zf-Tim10_DDP"/>
    <property type="match status" value="1"/>
</dbReference>
<dbReference type="EMBL" id="JAGTXO010000002">
    <property type="protein sequence ID" value="KAG8469819.1"/>
    <property type="molecule type" value="Genomic_DNA"/>
</dbReference>
<evidence type="ECO:0000313" key="13">
    <source>
        <dbReference type="Proteomes" id="UP000751190"/>
    </source>
</evidence>
<gene>
    <name evidence="12" type="ORF">KFE25_006274</name>
</gene>
<evidence type="ECO:0000256" key="3">
    <source>
        <dbReference type="ARBA" id="ARBA00022723"/>
    </source>
</evidence>
<dbReference type="AlphaFoldDB" id="A0A8J5Y1X9"/>
<comment type="domain">
    <text evidence="10">The twin CX3C motif contains 4 conserved Cys residues that form 2 disulfide bonds in the mitochondrial intermembrane space.</text>
</comment>
<keyword evidence="6 10" id="KW-0811">Translocation</keyword>
<dbReference type="OMA" id="MAAWNQV"/>
<keyword evidence="2 10" id="KW-0813">Transport</keyword>
<keyword evidence="8 10" id="KW-1015">Disulfide bond</keyword>
<evidence type="ECO:0000259" key="11">
    <source>
        <dbReference type="Pfam" id="PF02953"/>
    </source>
</evidence>
<evidence type="ECO:0000256" key="7">
    <source>
        <dbReference type="ARBA" id="ARBA00023128"/>
    </source>
</evidence>
<comment type="caution">
    <text evidence="12">The sequence shown here is derived from an EMBL/GenBank/DDBJ whole genome shotgun (WGS) entry which is preliminary data.</text>
</comment>
<keyword evidence="5 10" id="KW-0653">Protein transport</keyword>
<evidence type="ECO:0000256" key="6">
    <source>
        <dbReference type="ARBA" id="ARBA00023010"/>
    </source>
</evidence>
<sequence>MEMNGERVDMEGTKRKVQNELAAAALQDLFQKITDKCYDKCVVKPGAKLDNNDQTCLAKCMDRYLDAMTVVSQTMAARSQQVSSME</sequence>
<keyword evidence="10" id="KW-0472">Membrane</keyword>
<feature type="domain" description="Tim10-like" evidence="11">
    <location>
        <begin position="16"/>
        <end position="76"/>
    </location>
</feature>
<organism evidence="12 13">
    <name type="scientific">Diacronema lutheri</name>
    <name type="common">Unicellular marine alga</name>
    <name type="synonym">Monochrysis lutheri</name>
    <dbReference type="NCBI Taxonomy" id="2081491"/>
    <lineage>
        <taxon>Eukaryota</taxon>
        <taxon>Haptista</taxon>
        <taxon>Haptophyta</taxon>
        <taxon>Pavlovophyceae</taxon>
        <taxon>Pavlovales</taxon>
        <taxon>Pavlovaceae</taxon>
        <taxon>Diacronema</taxon>
    </lineage>
</organism>
<evidence type="ECO:0000313" key="12">
    <source>
        <dbReference type="EMBL" id="KAG8469819.1"/>
    </source>
</evidence>
<dbReference type="FunFam" id="1.10.287.810:FF:000001">
    <property type="entry name" value="mitochondrial import inner membrane translocase subunit TIM13"/>
    <property type="match status" value="1"/>
</dbReference>
<evidence type="ECO:0000256" key="8">
    <source>
        <dbReference type="ARBA" id="ARBA00023157"/>
    </source>
</evidence>
<dbReference type="Gene3D" id="1.10.287.810">
    <property type="entry name" value="Mitochondrial import inner membrane translocase subunit tim13 like domains"/>
    <property type="match status" value="1"/>
</dbReference>
<evidence type="ECO:0000256" key="2">
    <source>
        <dbReference type="ARBA" id="ARBA00022448"/>
    </source>
</evidence>
<dbReference type="GO" id="GO:0045039">
    <property type="term" value="P:protein insertion into mitochondrial inner membrane"/>
    <property type="evidence" value="ECO:0007669"/>
    <property type="project" value="UniProtKB-ARBA"/>
</dbReference>
<evidence type="ECO:0000256" key="10">
    <source>
        <dbReference type="RuleBase" id="RU367043"/>
    </source>
</evidence>